<keyword evidence="3" id="KW-0067">ATP-binding</keyword>
<dbReference type="SMART" id="SM00382">
    <property type="entry name" value="AAA"/>
    <property type="match status" value="1"/>
</dbReference>
<dbReference type="PANTHER" id="PTHR42939">
    <property type="entry name" value="ABC TRANSPORTER ATP-BINDING PROTEIN ALBC-RELATED"/>
    <property type="match status" value="1"/>
</dbReference>
<dbReference type="InterPro" id="IPR027417">
    <property type="entry name" value="P-loop_NTPase"/>
</dbReference>
<dbReference type="Gene3D" id="3.40.50.300">
    <property type="entry name" value="P-loop containing nucleotide triphosphate hydrolases"/>
    <property type="match status" value="1"/>
</dbReference>
<dbReference type="InterPro" id="IPR003593">
    <property type="entry name" value="AAA+_ATPase"/>
</dbReference>
<name>A0A6J7IIJ2_9ZZZZ</name>
<sequence>MWARVSRWCARHRPVPPVSPALSIDHLDVRFGEVAAVSDVSLRLDEGTVLGFVGPNGAGKTTTMRAVFGLVEPAGGSLSWADAPIGPAQRRTFGYMPEERGLYAKMRVHDQLRYFGRLHGMRSADAARAATATIERLDIEQYADRPLSTLSLGNQQRVQLGVSLMHRPPLLVLDEPFSGLDPMGVEVMAGALAEERDRGASILFSSHQLELVERLSDRVAILLRGSLAAEGTLEQLRARDAERRFVVEAPGAPDDWWHGVEHVRPLQDAPAPADGRPVARRFLVERPGAERALLQAAERTGHLVAFAPDRPSLARIFRDLVA</sequence>
<evidence type="ECO:0000259" key="4">
    <source>
        <dbReference type="PROSITE" id="PS50893"/>
    </source>
</evidence>
<dbReference type="InterPro" id="IPR051782">
    <property type="entry name" value="ABC_Transporter_VariousFunc"/>
</dbReference>
<dbReference type="PROSITE" id="PS00211">
    <property type="entry name" value="ABC_TRANSPORTER_1"/>
    <property type="match status" value="1"/>
</dbReference>
<organism evidence="5">
    <name type="scientific">freshwater metagenome</name>
    <dbReference type="NCBI Taxonomy" id="449393"/>
    <lineage>
        <taxon>unclassified sequences</taxon>
        <taxon>metagenomes</taxon>
        <taxon>ecological metagenomes</taxon>
    </lineage>
</organism>
<accession>A0A6J7IIJ2</accession>
<evidence type="ECO:0000256" key="3">
    <source>
        <dbReference type="ARBA" id="ARBA00022840"/>
    </source>
</evidence>
<keyword evidence="2" id="KW-0547">Nucleotide-binding</keyword>
<protein>
    <submittedName>
        <fullName evidence="5">Unannotated protein</fullName>
    </submittedName>
</protein>
<dbReference type="SUPFAM" id="SSF52540">
    <property type="entry name" value="P-loop containing nucleoside triphosphate hydrolases"/>
    <property type="match status" value="1"/>
</dbReference>
<gene>
    <name evidence="5" type="ORF">UFOPK3564_02369</name>
</gene>
<dbReference type="AlphaFoldDB" id="A0A6J7IIJ2"/>
<reference evidence="5" key="1">
    <citation type="submission" date="2020-05" db="EMBL/GenBank/DDBJ databases">
        <authorList>
            <person name="Chiriac C."/>
            <person name="Salcher M."/>
            <person name="Ghai R."/>
            <person name="Kavagutti S V."/>
        </authorList>
    </citation>
    <scope>NUCLEOTIDE SEQUENCE</scope>
</reference>
<dbReference type="EMBL" id="CAFBMK010000163">
    <property type="protein sequence ID" value="CAB4930919.1"/>
    <property type="molecule type" value="Genomic_DNA"/>
</dbReference>
<evidence type="ECO:0000256" key="1">
    <source>
        <dbReference type="ARBA" id="ARBA00022448"/>
    </source>
</evidence>
<keyword evidence="1" id="KW-0813">Transport</keyword>
<evidence type="ECO:0000256" key="2">
    <source>
        <dbReference type="ARBA" id="ARBA00022741"/>
    </source>
</evidence>
<evidence type="ECO:0000313" key="5">
    <source>
        <dbReference type="EMBL" id="CAB4930919.1"/>
    </source>
</evidence>
<feature type="domain" description="ABC transporter" evidence="4">
    <location>
        <begin position="22"/>
        <end position="249"/>
    </location>
</feature>
<dbReference type="InterPro" id="IPR003439">
    <property type="entry name" value="ABC_transporter-like_ATP-bd"/>
</dbReference>
<dbReference type="PROSITE" id="PS50893">
    <property type="entry name" value="ABC_TRANSPORTER_2"/>
    <property type="match status" value="1"/>
</dbReference>
<proteinExistence type="predicted"/>
<dbReference type="PANTHER" id="PTHR42939:SF1">
    <property type="entry name" value="ABC TRANSPORTER ATP-BINDING PROTEIN ALBC-RELATED"/>
    <property type="match status" value="1"/>
</dbReference>
<dbReference type="Pfam" id="PF00005">
    <property type="entry name" value="ABC_tran"/>
    <property type="match status" value="1"/>
</dbReference>
<dbReference type="InterPro" id="IPR017871">
    <property type="entry name" value="ABC_transporter-like_CS"/>
</dbReference>
<dbReference type="GO" id="GO:0005524">
    <property type="term" value="F:ATP binding"/>
    <property type="evidence" value="ECO:0007669"/>
    <property type="project" value="UniProtKB-KW"/>
</dbReference>
<dbReference type="GO" id="GO:0016887">
    <property type="term" value="F:ATP hydrolysis activity"/>
    <property type="evidence" value="ECO:0007669"/>
    <property type="project" value="InterPro"/>
</dbReference>